<proteinExistence type="predicted"/>
<gene>
    <name evidence="3" type="ORF">U9M73_14040</name>
</gene>
<dbReference type="InterPro" id="IPR008928">
    <property type="entry name" value="6-hairpin_glycosidase_sf"/>
</dbReference>
<evidence type="ECO:0000313" key="4">
    <source>
        <dbReference type="Proteomes" id="UP001292216"/>
    </source>
</evidence>
<keyword evidence="1" id="KW-0175">Coiled coil</keyword>
<evidence type="ECO:0000313" key="3">
    <source>
        <dbReference type="EMBL" id="MEA3571088.1"/>
    </source>
</evidence>
<dbReference type="InterPro" id="IPR035396">
    <property type="entry name" value="Bac_rhamnosid6H"/>
</dbReference>
<dbReference type="RefSeq" id="WP_323077757.1">
    <property type="nucleotide sequence ID" value="NZ_CBCSKM010000041.1"/>
</dbReference>
<evidence type="ECO:0000256" key="1">
    <source>
        <dbReference type="SAM" id="Coils"/>
    </source>
</evidence>
<comment type="caution">
    <text evidence="3">The sequence shown here is derived from an EMBL/GenBank/DDBJ whole genome shotgun (WGS) entry which is preliminary data.</text>
</comment>
<sequence>MTGLSSKHPFNLYYNAGEYIKICGAQDGTFPDFGHHVANEMGGVWLHPIKLLDGFWLKVTDLDRGISVWTRADTFTNEPWGSRFEYDHGLSHIPVSIERIQLAPEREKGFIAKYRVQAYAGETVRLGIELLARTDLRPVWFSEHIGIVDGERDEPLEVLDRKVLVKDSAHPWFVQVGTDLPEPRVETGALLYGPEFTAGAGCGVAFRTQIELAGQESFEFRLFAAGSSVSKEECLQTYERLTLQHEALLAEKQAAYREIEARARLEIAGETLLNEAFAWAKWNNQWLVQTVDGLGRGLTAGGPTYPWWFGCDSTYALQGVLAIGDTQLAIDTLELLRSKSEETNGNGRIVHEITTMGAVANPGNTQETAHYIVFVWDLFEWTGDEELLRRHYEYCVKGIDWLLEEMDGDGDLFPSGYGIIEIAGLNMELIDSAVYTAKALQAMTAMSEQLGEAANAAKYGELAKRAAAAVNQAFWCEEEGLYGDAIAPREAVEVKADVMISLARKQGIAGYEEYIGRLLQRTTGREGDQAWLLNKNWVIVTPMEAGIADPDKAARALATMRSEEFVGPYGTYLSGIYKQGTMTISTGVHAVAEAANGHPDEALELLRRLLRTFSVALPGSFSEMSPDYGCVVQAWTLYALAVPLIRHFFGVRPQAHRRLLQLKPQLPGAWRDKECKLDGLRIADASFDVCISPANGGEGCLVTVRNEQRWTVALELNGERRESDEAWIQWEVGRRN</sequence>
<feature type="coiled-coil region" evidence="1">
    <location>
        <begin position="231"/>
        <end position="258"/>
    </location>
</feature>
<keyword evidence="4" id="KW-1185">Reference proteome</keyword>
<protein>
    <submittedName>
        <fullName evidence="3">Glycogen debranching protein</fullName>
    </submittedName>
</protein>
<dbReference type="EMBL" id="JAYERP010000001">
    <property type="protein sequence ID" value="MEA3571088.1"/>
    <property type="molecule type" value="Genomic_DNA"/>
</dbReference>
<reference evidence="3 4" key="1">
    <citation type="submission" date="2023-12" db="EMBL/GenBank/DDBJ databases">
        <title>Whole genome sequencing of Paenibacillus phoenicis isolated from the Phoenix Mars Lander spacecraft assembly facility.</title>
        <authorList>
            <person name="Garcia A."/>
            <person name="Venkateswaran K."/>
        </authorList>
    </citation>
    <scope>NUCLEOTIDE SEQUENCE [LARGE SCALE GENOMIC DNA]</scope>
    <source>
        <strain evidence="3 4">3PO2SA</strain>
    </source>
</reference>
<accession>A0ABU5PMC2</accession>
<feature type="domain" description="Alpha-L-rhamnosidase six-hairpin glycosidase" evidence="2">
    <location>
        <begin position="362"/>
        <end position="492"/>
    </location>
</feature>
<dbReference type="Proteomes" id="UP001292216">
    <property type="component" value="Unassembled WGS sequence"/>
</dbReference>
<dbReference type="SUPFAM" id="SSF48208">
    <property type="entry name" value="Six-hairpin glycosidases"/>
    <property type="match status" value="1"/>
</dbReference>
<organism evidence="3 4">
    <name type="scientific">Paenibacillus phoenicis</name>
    <dbReference type="NCBI Taxonomy" id="554117"/>
    <lineage>
        <taxon>Bacteria</taxon>
        <taxon>Bacillati</taxon>
        <taxon>Bacillota</taxon>
        <taxon>Bacilli</taxon>
        <taxon>Bacillales</taxon>
        <taxon>Paenibacillaceae</taxon>
        <taxon>Paenibacillus</taxon>
    </lineage>
</organism>
<dbReference type="Pfam" id="PF17389">
    <property type="entry name" value="Bac_rhamnosid6H"/>
    <property type="match status" value="1"/>
</dbReference>
<dbReference type="Gene3D" id="1.50.10.10">
    <property type="match status" value="1"/>
</dbReference>
<name>A0ABU5PMC2_9BACL</name>
<dbReference type="InterPro" id="IPR012341">
    <property type="entry name" value="6hp_glycosidase-like_sf"/>
</dbReference>
<evidence type="ECO:0000259" key="2">
    <source>
        <dbReference type="Pfam" id="PF17389"/>
    </source>
</evidence>